<organism evidence="1 2">
    <name type="scientific">Operophtera brumata</name>
    <name type="common">Winter moth</name>
    <name type="synonym">Phalaena brumata</name>
    <dbReference type="NCBI Taxonomy" id="104452"/>
    <lineage>
        <taxon>Eukaryota</taxon>
        <taxon>Metazoa</taxon>
        <taxon>Ecdysozoa</taxon>
        <taxon>Arthropoda</taxon>
        <taxon>Hexapoda</taxon>
        <taxon>Insecta</taxon>
        <taxon>Pterygota</taxon>
        <taxon>Neoptera</taxon>
        <taxon>Endopterygota</taxon>
        <taxon>Lepidoptera</taxon>
        <taxon>Glossata</taxon>
        <taxon>Ditrysia</taxon>
        <taxon>Geometroidea</taxon>
        <taxon>Geometridae</taxon>
        <taxon>Larentiinae</taxon>
        <taxon>Operophtera</taxon>
    </lineage>
</organism>
<keyword evidence="2" id="KW-1185">Reference proteome</keyword>
<gene>
    <name evidence="1" type="ORF">OBRU01_15902</name>
</gene>
<evidence type="ECO:0000313" key="1">
    <source>
        <dbReference type="EMBL" id="KOB67975.1"/>
    </source>
</evidence>
<dbReference type="Proteomes" id="UP000037510">
    <property type="component" value="Unassembled WGS sequence"/>
</dbReference>
<reference evidence="1 2" key="1">
    <citation type="journal article" date="2015" name="Genome Biol. Evol.">
        <title>The genome of winter moth (Operophtera brumata) provides a genomic perspective on sexual dimorphism and phenology.</title>
        <authorList>
            <person name="Derks M.F."/>
            <person name="Smit S."/>
            <person name="Salis L."/>
            <person name="Schijlen E."/>
            <person name="Bossers A."/>
            <person name="Mateman C."/>
            <person name="Pijl A.S."/>
            <person name="de Ridder D."/>
            <person name="Groenen M.A."/>
            <person name="Visser M.E."/>
            <person name="Megens H.J."/>
        </authorList>
    </citation>
    <scope>NUCLEOTIDE SEQUENCE [LARGE SCALE GENOMIC DNA]</scope>
    <source>
        <strain evidence="1">WM2013NL</strain>
        <tissue evidence="1">Head and thorax</tissue>
    </source>
</reference>
<proteinExistence type="predicted"/>
<dbReference type="AlphaFoldDB" id="A0A0L7KXU7"/>
<accession>A0A0L7KXU7</accession>
<protein>
    <submittedName>
        <fullName evidence="1">Vacuolar protein sorting-associated protein 13C</fullName>
    </submittedName>
</protein>
<comment type="caution">
    <text evidence="1">The sequence shown here is derived from an EMBL/GenBank/DDBJ whole genome shotgun (WGS) entry which is preliminary data.</text>
</comment>
<sequence>MVVCDGYTRIVEVTGPYDVRTSDAKILRQILHNHTDDMEDAPIRWFLETDDVMVLDRGFRDALSYAEECGFTTKKLKKAKRAILKLTQTDKTNTLVYDSGEHIEH</sequence>
<dbReference type="EMBL" id="JTDY01004591">
    <property type="protein sequence ID" value="KOB67975.1"/>
    <property type="molecule type" value="Genomic_DNA"/>
</dbReference>
<evidence type="ECO:0000313" key="2">
    <source>
        <dbReference type="Proteomes" id="UP000037510"/>
    </source>
</evidence>
<name>A0A0L7KXU7_OPEBR</name>